<evidence type="ECO:0000313" key="4">
    <source>
        <dbReference type="EMBL" id="PFH33862.1"/>
    </source>
</evidence>
<dbReference type="EMBL" id="NWUJ01000008">
    <property type="protein sequence ID" value="PFH33862.1"/>
    <property type="molecule type" value="Genomic_DNA"/>
</dbReference>
<keyword evidence="2" id="KW-0732">Signal</keyword>
<feature type="compositionally biased region" description="Basic and acidic residues" evidence="1">
    <location>
        <begin position="41"/>
        <end position="51"/>
    </location>
</feature>
<dbReference type="InterPro" id="IPR028352">
    <property type="entry name" value="Surface_antig_SAG1"/>
</dbReference>
<dbReference type="RefSeq" id="XP_029217871.1">
    <property type="nucleotide sequence ID" value="XM_029366440.1"/>
</dbReference>
<dbReference type="Pfam" id="PF04092">
    <property type="entry name" value="SAG"/>
    <property type="match status" value="2"/>
</dbReference>
<keyword evidence="5" id="KW-1185">Reference proteome</keyword>
<dbReference type="AlphaFoldDB" id="A0A2A9MEP7"/>
<evidence type="ECO:0000259" key="3">
    <source>
        <dbReference type="Pfam" id="PF04092"/>
    </source>
</evidence>
<evidence type="ECO:0000256" key="1">
    <source>
        <dbReference type="SAM" id="MobiDB-lite"/>
    </source>
</evidence>
<dbReference type="Proteomes" id="UP000224006">
    <property type="component" value="Chromosome VII"/>
</dbReference>
<organism evidence="4 5">
    <name type="scientific">Besnoitia besnoiti</name>
    <name type="common">Apicomplexan protozoan</name>
    <dbReference type="NCBI Taxonomy" id="94643"/>
    <lineage>
        <taxon>Eukaryota</taxon>
        <taxon>Sar</taxon>
        <taxon>Alveolata</taxon>
        <taxon>Apicomplexa</taxon>
        <taxon>Conoidasida</taxon>
        <taxon>Coccidia</taxon>
        <taxon>Eucoccidiorida</taxon>
        <taxon>Eimeriorina</taxon>
        <taxon>Sarcocystidae</taxon>
        <taxon>Besnoitia</taxon>
    </lineage>
</organism>
<name>A0A2A9MEP7_BESBE</name>
<dbReference type="Gene3D" id="2.60.40.1320">
    <property type="entry name" value="SRS domain"/>
    <property type="match status" value="2"/>
</dbReference>
<dbReference type="GO" id="GO:0016020">
    <property type="term" value="C:membrane"/>
    <property type="evidence" value="ECO:0007669"/>
    <property type="project" value="InterPro"/>
</dbReference>
<reference evidence="4 5" key="1">
    <citation type="submission" date="2017-09" db="EMBL/GenBank/DDBJ databases">
        <title>Genome sequencing of Besnoitia besnoiti strain Bb-Ger1.</title>
        <authorList>
            <person name="Schares G."/>
            <person name="Venepally P."/>
            <person name="Lorenzi H.A."/>
        </authorList>
    </citation>
    <scope>NUCLEOTIDE SEQUENCE [LARGE SCALE GENOMIC DNA]</scope>
    <source>
        <strain evidence="4 5">Bb-Ger1</strain>
    </source>
</reference>
<dbReference type="KEGG" id="bbes:BESB_080780"/>
<accession>A0A2A9MEP7</accession>
<evidence type="ECO:0000256" key="2">
    <source>
        <dbReference type="SAM" id="SignalP"/>
    </source>
</evidence>
<feature type="chain" id="PRO_5012586314" evidence="2">
    <location>
        <begin position="39"/>
        <end position="364"/>
    </location>
</feature>
<dbReference type="InterPro" id="IPR007226">
    <property type="entry name" value="SRS_dom"/>
</dbReference>
<dbReference type="VEuPathDB" id="ToxoDB:BESB_080780"/>
<proteinExistence type="predicted"/>
<dbReference type="InterPro" id="IPR036755">
    <property type="entry name" value="SRS_dom_sf"/>
</dbReference>
<dbReference type="OrthoDB" id="330519at2759"/>
<dbReference type="PRINTS" id="PR01801">
    <property type="entry name" value="SURFCEANTIGN"/>
</dbReference>
<feature type="domain" description="SRS" evidence="3">
    <location>
        <begin position="62"/>
        <end position="187"/>
    </location>
</feature>
<feature type="region of interest" description="Disordered" evidence="1">
    <location>
        <begin position="41"/>
        <end position="78"/>
    </location>
</feature>
<feature type="domain" description="SRS" evidence="3">
    <location>
        <begin position="197"/>
        <end position="332"/>
    </location>
</feature>
<feature type="signal peptide" evidence="2">
    <location>
        <begin position="1"/>
        <end position="38"/>
    </location>
</feature>
<protein>
    <submittedName>
        <fullName evidence="4">SAG-related sequence</fullName>
    </submittedName>
</protein>
<dbReference type="GeneID" id="40313005"/>
<sequence>MMKTAGEQRRGSFNPKACAAVALCLWAVLLLTGEQVRAEKMRDVSRHRDVPENPEEADSLRTCESQKQTDAAHAPPPLALSKENLSATLKCSGDSNKFVPEGEGTKVCSGDGATDVKACTAEKYVDLQGLLGTTEPVKWTKKGTTKAQEEVWTLQLDESHLPLSDTTFFVGCQNGGKESKCKLDITVQARASSVESNVAKCAYGQHSNPQPLLVELTPQNNTLTLECGKDHPIEPNNHTTYYCEDEKMKACTKTFKDILPNFDASWWSKTDETNNHVKLEIPPTEFPSADQQFYIGCSAESVAEKPFTSLSKTNAAPPAKLSPSPCRVHVLVKAGSSSFAKLIVQTAATVTGSAVLVGLLPWIV</sequence>
<dbReference type="SUPFAM" id="SSF74877">
    <property type="entry name" value="Major surface antigen p30, SAG1"/>
    <property type="match status" value="2"/>
</dbReference>
<gene>
    <name evidence="4" type="ORF">BESB_080780</name>
</gene>
<comment type="caution">
    <text evidence="4">The sequence shown here is derived from an EMBL/GenBank/DDBJ whole genome shotgun (WGS) entry which is preliminary data.</text>
</comment>
<evidence type="ECO:0000313" key="5">
    <source>
        <dbReference type="Proteomes" id="UP000224006"/>
    </source>
</evidence>